<reference evidence="1" key="1">
    <citation type="submission" date="2014-11" db="EMBL/GenBank/DDBJ databases">
        <authorList>
            <person name="Amaro Gonzalez C."/>
        </authorList>
    </citation>
    <scope>NUCLEOTIDE SEQUENCE</scope>
</reference>
<organism evidence="1">
    <name type="scientific">Anguilla anguilla</name>
    <name type="common">European freshwater eel</name>
    <name type="synonym">Muraena anguilla</name>
    <dbReference type="NCBI Taxonomy" id="7936"/>
    <lineage>
        <taxon>Eukaryota</taxon>
        <taxon>Metazoa</taxon>
        <taxon>Chordata</taxon>
        <taxon>Craniata</taxon>
        <taxon>Vertebrata</taxon>
        <taxon>Euteleostomi</taxon>
        <taxon>Actinopterygii</taxon>
        <taxon>Neopterygii</taxon>
        <taxon>Teleostei</taxon>
        <taxon>Anguilliformes</taxon>
        <taxon>Anguillidae</taxon>
        <taxon>Anguilla</taxon>
    </lineage>
</organism>
<name>A0A0E9Q7Z3_ANGAN</name>
<evidence type="ECO:0000313" key="1">
    <source>
        <dbReference type="EMBL" id="JAH12854.1"/>
    </source>
</evidence>
<accession>A0A0E9Q7Z3</accession>
<proteinExistence type="predicted"/>
<reference evidence="1" key="2">
    <citation type="journal article" date="2015" name="Fish Shellfish Immunol.">
        <title>Early steps in the European eel (Anguilla anguilla)-Vibrio vulnificus interaction in the gills: Role of the RtxA13 toxin.</title>
        <authorList>
            <person name="Callol A."/>
            <person name="Pajuelo D."/>
            <person name="Ebbesson L."/>
            <person name="Teles M."/>
            <person name="MacKenzie S."/>
            <person name="Amaro C."/>
        </authorList>
    </citation>
    <scope>NUCLEOTIDE SEQUENCE</scope>
</reference>
<dbReference type="EMBL" id="GBXM01095723">
    <property type="protein sequence ID" value="JAH12854.1"/>
    <property type="molecule type" value="Transcribed_RNA"/>
</dbReference>
<dbReference type="AlphaFoldDB" id="A0A0E9Q7Z3"/>
<protein>
    <submittedName>
        <fullName evidence="1">Uncharacterized protein</fullName>
    </submittedName>
</protein>
<sequence length="37" mass="4309">MYIVGLFKFCLYGFDTSHDPIGFFFLRCIFGTILNIV</sequence>